<organism evidence="1 2">
    <name type="scientific">Endozoicomonas montiporae CL-33</name>
    <dbReference type="NCBI Taxonomy" id="570277"/>
    <lineage>
        <taxon>Bacteria</taxon>
        <taxon>Pseudomonadati</taxon>
        <taxon>Pseudomonadota</taxon>
        <taxon>Gammaproteobacteria</taxon>
        <taxon>Oceanospirillales</taxon>
        <taxon>Endozoicomonadaceae</taxon>
        <taxon>Endozoicomonas</taxon>
    </lineage>
</organism>
<dbReference type="KEGG" id="emp:EZMO1_4174"/>
<dbReference type="EMBL" id="CP013251">
    <property type="protein sequence ID" value="AMO58098.1"/>
    <property type="molecule type" value="Genomic_DNA"/>
</dbReference>
<evidence type="ECO:0000313" key="2">
    <source>
        <dbReference type="Proteomes" id="UP000071065"/>
    </source>
</evidence>
<protein>
    <submittedName>
        <fullName evidence="1">Gp28 protein</fullName>
    </submittedName>
</protein>
<dbReference type="PANTHER" id="PTHR35862:SF3">
    <property type="entry name" value="FELS-2 PROPHAGE PROTEIN"/>
    <property type="match status" value="1"/>
</dbReference>
<dbReference type="SUPFAM" id="SSF69279">
    <property type="entry name" value="Phage tail proteins"/>
    <property type="match status" value="1"/>
</dbReference>
<proteinExistence type="predicted"/>
<dbReference type="STRING" id="570277.EZMO1_4174"/>
<accession>A0A142BH72</accession>
<dbReference type="InterPro" id="IPR052726">
    <property type="entry name" value="Phage_Baseplate_Hub"/>
</dbReference>
<dbReference type="RefSeq" id="WP_061509769.1">
    <property type="nucleotide sequence ID" value="NZ_CP013251.1"/>
</dbReference>
<dbReference type="AlphaFoldDB" id="A0A142BH72"/>
<sequence>MQPEFTLEADRQDITDAIRDRLISLSVTDESGIQSDTLEIKLDDRDRSVRLPRTGAELFLHLGYRNDKLSPMGLFIVDELNTEGPPDSLTIRARAADFRQSLKSQNTRSWENVTLDDLTRTIAGNHQLEPVIAETLKDKTIAHIDQTEESDLHFLTRLARQYDAVSTIKEGRLLFVPKGQGRTASGKDLPAISLTPEQLTRYRFTMTDRGKYTAVIAHWHNSATAQRVPVRVGEPDTKPVYTLRGQHPDEEAAKVAARSKLDSLQRGTQTASLTLPGSPSLRVEGKLTLTGFRNGIDGDWVINQVTHKLGRSGFVTTVRAESVEG</sequence>
<name>A0A142BH72_9GAMM</name>
<dbReference type="Proteomes" id="UP000071065">
    <property type="component" value="Chromosome"/>
</dbReference>
<reference evidence="1 2" key="1">
    <citation type="journal article" date="2016" name="Front. Microbiol.">
        <title>Genomic Insight into the Host-Endosymbiont Relationship of Endozoicomonas montiporae CL-33(T) with its Coral Host.</title>
        <authorList>
            <person name="Ding J.-Y."/>
            <person name="Shiu J.-H."/>
            <person name="Chen W.-M."/>
            <person name="Chiang Y.-R."/>
            <person name="Tang S.-L."/>
        </authorList>
    </citation>
    <scope>NUCLEOTIDE SEQUENCE [LARGE SCALE GENOMIC DNA]</scope>
    <source>
        <strain evidence="1 2">CL-33</strain>
    </source>
</reference>
<dbReference type="PANTHER" id="PTHR35862">
    <property type="entry name" value="FELS-2 PROPHAGE PROTEIN"/>
    <property type="match status" value="1"/>
</dbReference>
<dbReference type="Pfam" id="PF05954">
    <property type="entry name" value="Phage_GPD"/>
    <property type="match status" value="1"/>
</dbReference>
<gene>
    <name evidence="1" type="ORF">EZMO1_4174</name>
</gene>
<dbReference type="OrthoDB" id="4070623at2"/>
<evidence type="ECO:0000313" key="1">
    <source>
        <dbReference type="EMBL" id="AMO58098.1"/>
    </source>
</evidence>
<dbReference type="PATRIC" id="fig|570277.3.peg.4488"/>